<evidence type="ECO:0000313" key="2">
    <source>
        <dbReference type="Proteomes" id="UP001597214"/>
    </source>
</evidence>
<dbReference type="InterPro" id="IPR004304">
    <property type="entry name" value="FmdA_AmdA"/>
</dbReference>
<keyword evidence="2" id="KW-1185">Reference proteome</keyword>
<dbReference type="SUPFAM" id="SSF141130">
    <property type="entry name" value="Acetamidase/Formamidase-like"/>
    <property type="match status" value="1"/>
</dbReference>
<organism evidence="1 2">
    <name type="scientific">Bacillus salitolerans</name>
    <dbReference type="NCBI Taxonomy" id="1437434"/>
    <lineage>
        <taxon>Bacteria</taxon>
        <taxon>Bacillati</taxon>
        <taxon>Bacillota</taxon>
        <taxon>Bacilli</taxon>
        <taxon>Bacillales</taxon>
        <taxon>Bacillaceae</taxon>
        <taxon>Bacillus</taxon>
    </lineage>
</organism>
<dbReference type="PANTHER" id="PTHR31891:SF1">
    <property type="entry name" value="FORMAMIDASE C869.04-RELATED"/>
    <property type="match status" value="1"/>
</dbReference>
<dbReference type="Proteomes" id="UP001597214">
    <property type="component" value="Unassembled WGS sequence"/>
</dbReference>
<name>A0ABW4LWI8_9BACI</name>
<sequence length="307" mass="33049">MGGDLFLSTLLECKHSFYAFSKENKPFMEVSSGSRITIETFDCFQNQIRSNDTSVTSIDWNKINPATGPVYVKEAKVGDVLKVKIENIELDDLGVMAVGPDLGVMGHRIEKFEARVIPIKEGKAIFNETLQIPLNPMIGVIGVAPAGEEVSCGTPGSHGGNMDTTLITTGATLYFPVFADGALFGLGDLHAAMGDGEIGVSGIEIPGKVTVTLEVIKGHTIHHPVLENEDGMAFIVSAKTLDEAVKTSVEVAIDTLLPQTDLTLNHFTMAMSAMGQTQISQVVDPLLTARFFVPKSFLDAYQITLFQ</sequence>
<comment type="caution">
    <text evidence="1">The sequence shown here is derived from an EMBL/GenBank/DDBJ whole genome shotgun (WGS) entry which is preliminary data.</text>
</comment>
<dbReference type="EMBL" id="JBHUEM010000055">
    <property type="protein sequence ID" value="MFD1739477.1"/>
    <property type="molecule type" value="Genomic_DNA"/>
</dbReference>
<dbReference type="PANTHER" id="PTHR31891">
    <property type="entry name" value="FORMAMIDASE C869.04-RELATED"/>
    <property type="match status" value="1"/>
</dbReference>
<reference evidence="2" key="1">
    <citation type="journal article" date="2019" name="Int. J. Syst. Evol. Microbiol.">
        <title>The Global Catalogue of Microorganisms (GCM) 10K type strain sequencing project: providing services to taxonomists for standard genome sequencing and annotation.</title>
        <authorList>
            <consortium name="The Broad Institute Genomics Platform"/>
            <consortium name="The Broad Institute Genome Sequencing Center for Infectious Disease"/>
            <person name="Wu L."/>
            <person name="Ma J."/>
        </authorList>
    </citation>
    <scope>NUCLEOTIDE SEQUENCE [LARGE SCALE GENOMIC DNA]</scope>
    <source>
        <strain evidence="2">CCUG 49339</strain>
    </source>
</reference>
<dbReference type="Pfam" id="PF03069">
    <property type="entry name" value="FmdA_AmdA"/>
    <property type="match status" value="2"/>
</dbReference>
<proteinExistence type="predicted"/>
<dbReference type="RefSeq" id="WP_377930719.1">
    <property type="nucleotide sequence ID" value="NZ_JBHUEM010000055.1"/>
</dbReference>
<dbReference type="Gene3D" id="3.10.28.20">
    <property type="entry name" value="Acetamidase/Formamidase-like domains"/>
    <property type="match status" value="1"/>
</dbReference>
<dbReference type="Gene3D" id="2.60.120.580">
    <property type="entry name" value="Acetamidase/Formamidase-like domains"/>
    <property type="match status" value="1"/>
</dbReference>
<dbReference type="Gene3D" id="2.40.10.120">
    <property type="match status" value="1"/>
</dbReference>
<protein>
    <submittedName>
        <fullName evidence="1">Acetamidase/formamidase family protein</fullName>
    </submittedName>
</protein>
<gene>
    <name evidence="1" type="ORF">ACFSCX_23630</name>
</gene>
<evidence type="ECO:0000313" key="1">
    <source>
        <dbReference type="EMBL" id="MFD1739477.1"/>
    </source>
</evidence>
<accession>A0ABW4LWI8</accession>